<comment type="similarity">
    <text evidence="1">Belongs to the P-Pant transferase superfamily. Gsp/Sfp/HetI/AcpT family.</text>
</comment>
<accession>A0A3S9XDI7</accession>
<evidence type="ECO:0000259" key="4">
    <source>
        <dbReference type="Pfam" id="PF22624"/>
    </source>
</evidence>
<evidence type="ECO:0000256" key="2">
    <source>
        <dbReference type="ARBA" id="ARBA00022679"/>
    </source>
</evidence>
<gene>
    <name evidence="5" type="ORF">DM558_06815</name>
</gene>
<evidence type="ECO:0000259" key="3">
    <source>
        <dbReference type="Pfam" id="PF01648"/>
    </source>
</evidence>
<evidence type="ECO:0000313" key="5">
    <source>
        <dbReference type="EMBL" id="AZS50503.1"/>
    </source>
</evidence>
<keyword evidence="2" id="KW-0808">Transferase</keyword>
<dbReference type="InterPro" id="IPR050559">
    <property type="entry name" value="P-Pant_transferase_sf"/>
</dbReference>
<dbReference type="InterPro" id="IPR037143">
    <property type="entry name" value="4-PPantetheinyl_Trfase_dom_sf"/>
</dbReference>
<evidence type="ECO:0000256" key="1">
    <source>
        <dbReference type="ARBA" id="ARBA00010990"/>
    </source>
</evidence>
<dbReference type="PANTHER" id="PTHR12215:SF10">
    <property type="entry name" value="L-AMINOADIPATE-SEMIALDEHYDE DEHYDROGENASE-PHOSPHOPANTETHEINYL TRANSFERASE"/>
    <property type="match status" value="1"/>
</dbReference>
<protein>
    <submittedName>
        <fullName evidence="5">Uncharacterized protein</fullName>
    </submittedName>
</protein>
<dbReference type="EMBL" id="CP029822">
    <property type="protein sequence ID" value="AZS50503.1"/>
    <property type="molecule type" value="Genomic_DNA"/>
</dbReference>
<name>A0A3S9XDI7_9GAMM</name>
<keyword evidence="6" id="KW-1185">Reference proteome</keyword>
<dbReference type="AlphaFoldDB" id="A0A3S9XDI7"/>
<dbReference type="PANTHER" id="PTHR12215">
    <property type="entry name" value="PHOSPHOPANTETHEINE TRANSFERASE"/>
    <property type="match status" value="1"/>
</dbReference>
<dbReference type="KEGG" id="emo:DM558_06815"/>
<organism evidence="5 6">
    <name type="scientific">Entomomonas moraniae</name>
    <dbReference type="NCBI Taxonomy" id="2213226"/>
    <lineage>
        <taxon>Bacteria</taxon>
        <taxon>Pseudomonadati</taxon>
        <taxon>Pseudomonadota</taxon>
        <taxon>Gammaproteobacteria</taxon>
        <taxon>Pseudomonadales</taxon>
        <taxon>Pseudomonadaceae</taxon>
        <taxon>Entomomonas</taxon>
    </lineage>
</organism>
<dbReference type="GO" id="GO:0005829">
    <property type="term" value="C:cytosol"/>
    <property type="evidence" value="ECO:0007669"/>
    <property type="project" value="TreeGrafter"/>
</dbReference>
<reference evidence="6" key="1">
    <citation type="submission" date="2018-06" db="EMBL/GenBank/DDBJ databases">
        <title>Complete genome of Pseudomonas insecticola strain QZS01.</title>
        <authorList>
            <person name="Wang J."/>
            <person name="Su Q."/>
        </authorList>
    </citation>
    <scope>NUCLEOTIDE SEQUENCE [LARGE SCALE GENOMIC DNA]</scope>
    <source>
        <strain evidence="6">QZS01</strain>
    </source>
</reference>
<dbReference type="GO" id="GO:0000287">
    <property type="term" value="F:magnesium ion binding"/>
    <property type="evidence" value="ECO:0007669"/>
    <property type="project" value="InterPro"/>
</dbReference>
<feature type="domain" description="4'-phosphopantetheinyl transferase N-terminal" evidence="4">
    <location>
        <begin position="15"/>
        <end position="99"/>
    </location>
</feature>
<dbReference type="GO" id="GO:0019878">
    <property type="term" value="P:lysine biosynthetic process via aminoadipic acid"/>
    <property type="evidence" value="ECO:0007669"/>
    <property type="project" value="TreeGrafter"/>
</dbReference>
<dbReference type="InterPro" id="IPR055066">
    <property type="entry name" value="AASDHPPT_N"/>
</dbReference>
<evidence type="ECO:0000313" key="6">
    <source>
        <dbReference type="Proteomes" id="UP000273143"/>
    </source>
</evidence>
<proteinExistence type="inferred from homology"/>
<dbReference type="SUPFAM" id="SSF56214">
    <property type="entry name" value="4'-phosphopantetheinyl transferase"/>
    <property type="match status" value="2"/>
</dbReference>
<dbReference type="Proteomes" id="UP000273143">
    <property type="component" value="Chromosome"/>
</dbReference>
<dbReference type="RefSeq" id="WP_127162910.1">
    <property type="nucleotide sequence ID" value="NZ_CP029822.1"/>
</dbReference>
<dbReference type="Pfam" id="PF22624">
    <property type="entry name" value="AASDHPPT_N"/>
    <property type="match status" value="1"/>
</dbReference>
<dbReference type="GO" id="GO:0008897">
    <property type="term" value="F:holo-[acyl-carrier-protein] synthase activity"/>
    <property type="evidence" value="ECO:0007669"/>
    <property type="project" value="InterPro"/>
</dbReference>
<sequence length="224" mass="26142">MIYIYCTCVNEIQWSEIQTQVNILNITDQKAIAQYKFDKDKCRSLLGKMLLLYILKHHESYHSNQLPPITYTTYRKPFISTMQGYFNISHAADWVVCAYTQKGDLGVDIEKAISIDIHDYKAVMTPNEYFRATHSNNFDFFQLWTLKEAIMKAEGLGFYLPPTSFEVPYPFSNNTNIHINKDWFLFSQCFEQYYTLSIASSCLLNEHPQVIIQPIDQLLVSSKI</sequence>
<dbReference type="InterPro" id="IPR008278">
    <property type="entry name" value="4-PPantetheinyl_Trfase_dom"/>
</dbReference>
<dbReference type="Pfam" id="PF01648">
    <property type="entry name" value="ACPS"/>
    <property type="match status" value="1"/>
</dbReference>
<feature type="domain" description="4'-phosphopantetheinyl transferase" evidence="3">
    <location>
        <begin position="105"/>
        <end position="193"/>
    </location>
</feature>
<dbReference type="Gene3D" id="3.90.470.20">
    <property type="entry name" value="4'-phosphopantetheinyl transferase domain"/>
    <property type="match status" value="2"/>
</dbReference>